<comment type="function">
    <text evidence="7">Catalyzes the specific phosphorylation of the 3-hydroxyl group of shikimic acid using ATP as a cosubstrate.</text>
</comment>
<dbReference type="GO" id="GO:0009073">
    <property type="term" value="P:aromatic amino acid family biosynthetic process"/>
    <property type="evidence" value="ECO:0007669"/>
    <property type="project" value="UniProtKB-KW"/>
</dbReference>
<dbReference type="OrthoDB" id="9800332at2"/>
<dbReference type="HAMAP" id="MF_00109">
    <property type="entry name" value="Shikimate_kinase"/>
    <property type="match status" value="1"/>
</dbReference>
<accession>A0A5C6W3F2</accession>
<feature type="binding site" evidence="7">
    <location>
        <position position="116"/>
    </location>
    <ligand>
        <name>ATP</name>
        <dbReference type="ChEBI" id="CHEBI:30616"/>
    </ligand>
</feature>
<dbReference type="Pfam" id="PF01202">
    <property type="entry name" value="SKI"/>
    <property type="match status" value="1"/>
</dbReference>
<dbReference type="GO" id="GO:0000287">
    <property type="term" value="F:magnesium ion binding"/>
    <property type="evidence" value="ECO:0007669"/>
    <property type="project" value="UniProtKB-UniRule"/>
</dbReference>
<dbReference type="GO" id="GO:0008652">
    <property type="term" value="P:amino acid biosynthetic process"/>
    <property type="evidence" value="ECO:0007669"/>
    <property type="project" value="UniProtKB-KW"/>
</dbReference>
<organism evidence="8 9">
    <name type="scientific">Metabacillus litoralis</name>
    <dbReference type="NCBI Taxonomy" id="152268"/>
    <lineage>
        <taxon>Bacteria</taxon>
        <taxon>Bacillati</taxon>
        <taxon>Bacillota</taxon>
        <taxon>Bacilli</taxon>
        <taxon>Bacillales</taxon>
        <taxon>Bacillaceae</taxon>
        <taxon>Metabacillus</taxon>
    </lineage>
</organism>
<dbReference type="GO" id="GO:0004765">
    <property type="term" value="F:shikimate kinase activity"/>
    <property type="evidence" value="ECO:0007669"/>
    <property type="project" value="UniProtKB-UniRule"/>
</dbReference>
<gene>
    <name evidence="7" type="primary">aroK</name>
    <name evidence="8" type="ORF">FS935_04845</name>
</gene>
<feature type="binding site" evidence="7">
    <location>
        <position position="33"/>
    </location>
    <ligand>
        <name>substrate</name>
    </ligand>
</feature>
<evidence type="ECO:0000256" key="4">
    <source>
        <dbReference type="ARBA" id="ARBA00022777"/>
    </source>
</evidence>
<evidence type="ECO:0000256" key="6">
    <source>
        <dbReference type="ARBA" id="ARBA00023141"/>
    </source>
</evidence>
<keyword evidence="2 7" id="KW-0808">Transferase</keyword>
<proteinExistence type="inferred from homology"/>
<dbReference type="CDD" id="cd00464">
    <property type="entry name" value="SK"/>
    <property type="match status" value="1"/>
</dbReference>
<evidence type="ECO:0000256" key="5">
    <source>
        <dbReference type="ARBA" id="ARBA00022840"/>
    </source>
</evidence>
<feature type="binding site" evidence="7">
    <location>
        <position position="57"/>
    </location>
    <ligand>
        <name>substrate</name>
    </ligand>
</feature>
<name>A0A5C6W3F2_9BACI</name>
<dbReference type="PANTHER" id="PTHR21087:SF16">
    <property type="entry name" value="SHIKIMATE KINASE 1, CHLOROPLASTIC"/>
    <property type="match status" value="1"/>
</dbReference>
<evidence type="ECO:0000256" key="2">
    <source>
        <dbReference type="ARBA" id="ARBA00022679"/>
    </source>
</evidence>
<keyword evidence="7" id="KW-0479">Metal-binding</keyword>
<keyword evidence="3 7" id="KW-0547">Nucleotide-binding</keyword>
<dbReference type="AlphaFoldDB" id="A0A5C6W3F2"/>
<dbReference type="PRINTS" id="PR01100">
    <property type="entry name" value="SHIKIMTKNASE"/>
</dbReference>
<dbReference type="InterPro" id="IPR000623">
    <property type="entry name" value="Shikimate_kinase/TSH1"/>
</dbReference>
<dbReference type="Proteomes" id="UP000321363">
    <property type="component" value="Unassembled WGS sequence"/>
</dbReference>
<protein>
    <recommendedName>
        <fullName evidence="7">Shikimate kinase</fullName>
        <shortName evidence="7">SK</shortName>
        <ecNumber evidence="7">2.7.1.71</ecNumber>
    </recommendedName>
</protein>
<comment type="catalytic activity">
    <reaction evidence="7">
        <text>shikimate + ATP = 3-phosphoshikimate + ADP + H(+)</text>
        <dbReference type="Rhea" id="RHEA:13121"/>
        <dbReference type="ChEBI" id="CHEBI:15378"/>
        <dbReference type="ChEBI" id="CHEBI:30616"/>
        <dbReference type="ChEBI" id="CHEBI:36208"/>
        <dbReference type="ChEBI" id="CHEBI:145989"/>
        <dbReference type="ChEBI" id="CHEBI:456216"/>
        <dbReference type="EC" id="2.7.1.71"/>
    </reaction>
</comment>
<feature type="binding site" evidence="7">
    <location>
        <position position="15"/>
    </location>
    <ligand>
        <name>Mg(2+)</name>
        <dbReference type="ChEBI" id="CHEBI:18420"/>
    </ligand>
</feature>
<sequence length="164" mass="18925">MKAIYLTGFMGAGKTTIGEELAKQLQLPVIDTDQQIERNLNKSIREIFEQHGEQYFRNQETRILKELPTTDTIITTGGGIVINSENRDWMKNNGQVVLLNADLDTIYERVHKDPNRPIASKKNKAELIDLYQSRVEFYKDCTFIVETAHKNIDEIVNEISERLK</sequence>
<comment type="pathway">
    <text evidence="7">Metabolic intermediate biosynthesis; chorismate biosynthesis; chorismate from D-erythrose 4-phosphate and phosphoenolpyruvate: step 5/7.</text>
</comment>
<keyword evidence="6 7" id="KW-0057">Aromatic amino acid biosynthesis</keyword>
<comment type="similarity">
    <text evidence="7">Belongs to the shikimate kinase family.</text>
</comment>
<dbReference type="UniPathway" id="UPA00053">
    <property type="reaction ID" value="UER00088"/>
</dbReference>
<comment type="caution">
    <text evidence="8">The sequence shown here is derived from an EMBL/GenBank/DDBJ whole genome shotgun (WGS) entry which is preliminary data.</text>
</comment>
<reference evidence="8 9" key="1">
    <citation type="journal article" date="2005" name="Int. J. Syst. Evol. Microbiol.">
        <title>Bacillus litoralis sp. nov., isolated from a tidal flat of the Yellow Sea in Korea.</title>
        <authorList>
            <person name="Yoon J.H."/>
            <person name="Oh T.K."/>
        </authorList>
    </citation>
    <scope>NUCLEOTIDE SEQUENCE [LARGE SCALE GENOMIC DNA]</scope>
    <source>
        <strain evidence="8 9">SW-211</strain>
    </source>
</reference>
<evidence type="ECO:0000256" key="1">
    <source>
        <dbReference type="ARBA" id="ARBA00022605"/>
    </source>
</evidence>
<comment type="cofactor">
    <cofactor evidence="7">
        <name>Mg(2+)</name>
        <dbReference type="ChEBI" id="CHEBI:18420"/>
    </cofactor>
    <text evidence="7">Binds 1 Mg(2+) ion per subunit.</text>
</comment>
<keyword evidence="1 7" id="KW-0028">Amino-acid biosynthesis</keyword>
<evidence type="ECO:0000313" key="8">
    <source>
        <dbReference type="EMBL" id="TXC92429.1"/>
    </source>
</evidence>
<dbReference type="EC" id="2.7.1.71" evidence="7"/>
<evidence type="ECO:0000256" key="7">
    <source>
        <dbReference type="HAMAP-Rule" id="MF_00109"/>
    </source>
</evidence>
<comment type="caution">
    <text evidence="7">Lacks conserved residue(s) required for the propagation of feature annotation.</text>
</comment>
<dbReference type="GO" id="GO:0009423">
    <property type="term" value="P:chorismate biosynthetic process"/>
    <property type="evidence" value="ECO:0007669"/>
    <property type="project" value="UniProtKB-UniRule"/>
</dbReference>
<keyword evidence="4 7" id="KW-0418">Kinase</keyword>
<feature type="binding site" evidence="7">
    <location>
        <position position="134"/>
    </location>
    <ligand>
        <name>substrate</name>
    </ligand>
</feature>
<dbReference type="SUPFAM" id="SSF52540">
    <property type="entry name" value="P-loop containing nucleoside triphosphate hydrolases"/>
    <property type="match status" value="1"/>
</dbReference>
<dbReference type="GO" id="GO:0005524">
    <property type="term" value="F:ATP binding"/>
    <property type="evidence" value="ECO:0007669"/>
    <property type="project" value="UniProtKB-UniRule"/>
</dbReference>
<dbReference type="EMBL" id="VOQF01000002">
    <property type="protein sequence ID" value="TXC92429.1"/>
    <property type="molecule type" value="Genomic_DNA"/>
</dbReference>
<keyword evidence="5 7" id="KW-0067">ATP-binding</keyword>
<dbReference type="PANTHER" id="PTHR21087">
    <property type="entry name" value="SHIKIMATE KINASE"/>
    <property type="match status" value="1"/>
</dbReference>
<comment type="subunit">
    <text evidence="7">Monomer.</text>
</comment>
<dbReference type="InterPro" id="IPR031322">
    <property type="entry name" value="Shikimate/glucono_kinase"/>
</dbReference>
<dbReference type="InterPro" id="IPR027417">
    <property type="entry name" value="P-loop_NTPase"/>
</dbReference>
<keyword evidence="9" id="KW-1185">Reference proteome</keyword>
<comment type="subcellular location">
    <subcellularLocation>
        <location evidence="7">Cytoplasm</location>
    </subcellularLocation>
</comment>
<evidence type="ECO:0000313" key="9">
    <source>
        <dbReference type="Proteomes" id="UP000321363"/>
    </source>
</evidence>
<keyword evidence="7" id="KW-0460">Magnesium</keyword>
<feature type="binding site" evidence="7">
    <location>
        <begin position="11"/>
        <end position="16"/>
    </location>
    <ligand>
        <name>ATP</name>
        <dbReference type="ChEBI" id="CHEBI:30616"/>
    </ligand>
</feature>
<dbReference type="GO" id="GO:0005829">
    <property type="term" value="C:cytosol"/>
    <property type="evidence" value="ECO:0007669"/>
    <property type="project" value="TreeGrafter"/>
</dbReference>
<dbReference type="Gene3D" id="3.40.50.300">
    <property type="entry name" value="P-loop containing nucleotide triphosphate hydrolases"/>
    <property type="match status" value="1"/>
</dbReference>
<keyword evidence="7" id="KW-0963">Cytoplasm</keyword>
<evidence type="ECO:0000256" key="3">
    <source>
        <dbReference type="ARBA" id="ARBA00022741"/>
    </source>
</evidence>
<feature type="binding site" evidence="7">
    <location>
        <position position="78"/>
    </location>
    <ligand>
        <name>substrate</name>
    </ligand>
</feature>